<dbReference type="EMBL" id="HBUF01111880">
    <property type="protein sequence ID" value="CAG6640409.1"/>
    <property type="molecule type" value="Transcribed_RNA"/>
</dbReference>
<dbReference type="AlphaFoldDB" id="A0A8D8R0A6"/>
<feature type="compositionally biased region" description="Basic and acidic residues" evidence="1">
    <location>
        <begin position="82"/>
        <end position="108"/>
    </location>
</feature>
<accession>A0A8D8R0A6</accession>
<dbReference type="EMBL" id="HBUF01111879">
    <property type="protein sequence ID" value="CAG6640408.1"/>
    <property type="molecule type" value="Transcribed_RNA"/>
</dbReference>
<proteinExistence type="predicted"/>
<name>A0A8D8R0A6_9HEMI</name>
<protein>
    <submittedName>
        <fullName evidence="2">Uncharacterized protein</fullName>
    </submittedName>
</protein>
<organism evidence="2">
    <name type="scientific">Cacopsylla melanoneura</name>
    <dbReference type="NCBI Taxonomy" id="428564"/>
    <lineage>
        <taxon>Eukaryota</taxon>
        <taxon>Metazoa</taxon>
        <taxon>Ecdysozoa</taxon>
        <taxon>Arthropoda</taxon>
        <taxon>Hexapoda</taxon>
        <taxon>Insecta</taxon>
        <taxon>Pterygota</taxon>
        <taxon>Neoptera</taxon>
        <taxon>Paraneoptera</taxon>
        <taxon>Hemiptera</taxon>
        <taxon>Sternorrhyncha</taxon>
        <taxon>Psylloidea</taxon>
        <taxon>Psyllidae</taxon>
        <taxon>Psyllinae</taxon>
        <taxon>Cacopsylla</taxon>
    </lineage>
</organism>
<feature type="region of interest" description="Disordered" evidence="1">
    <location>
        <begin position="57"/>
        <end position="108"/>
    </location>
</feature>
<evidence type="ECO:0000313" key="2">
    <source>
        <dbReference type="EMBL" id="CAG6640409.1"/>
    </source>
</evidence>
<reference evidence="2" key="1">
    <citation type="submission" date="2021-05" db="EMBL/GenBank/DDBJ databases">
        <authorList>
            <person name="Alioto T."/>
            <person name="Alioto T."/>
            <person name="Gomez Garrido J."/>
        </authorList>
    </citation>
    <scope>NUCLEOTIDE SEQUENCE</scope>
</reference>
<sequence length="108" mass="12566">MRYYYKHDILRSVDGRLIYQFGPNAVGWRTDNPIEAGERVSISTNMSRPVRSLSQVPMRNLISDPARSLSQDPRLWKPVGPHLEDPHQKRDEGMKRPAERHIDDQHGH</sequence>
<evidence type="ECO:0000256" key="1">
    <source>
        <dbReference type="SAM" id="MobiDB-lite"/>
    </source>
</evidence>